<dbReference type="InterPro" id="IPR052024">
    <property type="entry name" value="Methanogen_methyltrans"/>
</dbReference>
<dbReference type="InterPro" id="IPR000257">
    <property type="entry name" value="Uroporphyrinogen_deCOase"/>
</dbReference>
<dbReference type="PANTHER" id="PTHR47099">
    <property type="entry name" value="METHYLCOBAMIDE:COM METHYLTRANSFERASE MTBA"/>
    <property type="match status" value="1"/>
</dbReference>
<dbReference type="Pfam" id="PF01208">
    <property type="entry name" value="URO-D"/>
    <property type="match status" value="1"/>
</dbReference>
<organism evidence="2 3">
    <name type="scientific">Pyramidobacter porci</name>
    <dbReference type="NCBI Taxonomy" id="2605789"/>
    <lineage>
        <taxon>Bacteria</taxon>
        <taxon>Thermotogati</taxon>
        <taxon>Synergistota</taxon>
        <taxon>Synergistia</taxon>
        <taxon>Synergistales</taxon>
        <taxon>Dethiosulfovibrionaceae</taxon>
        <taxon>Pyramidobacter</taxon>
    </lineage>
</organism>
<reference evidence="2 3" key="1">
    <citation type="submission" date="2019-08" db="EMBL/GenBank/DDBJ databases">
        <title>In-depth cultivation of the pig gut microbiome towards novel bacterial diversity and tailored functional studies.</title>
        <authorList>
            <person name="Wylensek D."/>
            <person name="Hitch T.C.A."/>
            <person name="Clavel T."/>
        </authorList>
    </citation>
    <scope>NUCLEOTIDE SEQUENCE [LARGE SCALE GENOMIC DNA]</scope>
    <source>
        <strain evidence="2 3">SM-530-WT-4B</strain>
    </source>
</reference>
<evidence type="ECO:0000313" key="2">
    <source>
        <dbReference type="EMBL" id="MST54851.1"/>
    </source>
</evidence>
<gene>
    <name evidence="2" type="ORF">FYJ74_02130</name>
</gene>
<protein>
    <submittedName>
        <fullName evidence="2">Uroporphyrinogen decarboxylase</fullName>
    </submittedName>
</protein>
<comment type="caution">
    <text evidence="2">The sequence shown here is derived from an EMBL/GenBank/DDBJ whole genome shotgun (WGS) entry which is preliminary data.</text>
</comment>
<accession>A0A6L5Y9H5</accession>
<dbReference type="GO" id="GO:0004853">
    <property type="term" value="F:uroporphyrinogen decarboxylase activity"/>
    <property type="evidence" value="ECO:0007669"/>
    <property type="project" value="InterPro"/>
</dbReference>
<dbReference type="SUPFAM" id="SSF51726">
    <property type="entry name" value="UROD/MetE-like"/>
    <property type="match status" value="1"/>
</dbReference>
<dbReference type="GO" id="GO:0006779">
    <property type="term" value="P:porphyrin-containing compound biosynthetic process"/>
    <property type="evidence" value="ECO:0007669"/>
    <property type="project" value="InterPro"/>
</dbReference>
<dbReference type="Proteomes" id="UP000473699">
    <property type="component" value="Unassembled WGS sequence"/>
</dbReference>
<feature type="domain" description="Uroporphyrinogen decarboxylase (URO-D)" evidence="1">
    <location>
        <begin position="26"/>
        <end position="316"/>
    </location>
</feature>
<dbReference type="Gene3D" id="3.20.20.210">
    <property type="match status" value="1"/>
</dbReference>
<keyword evidence="3" id="KW-1185">Reference proteome</keyword>
<evidence type="ECO:0000259" key="1">
    <source>
        <dbReference type="Pfam" id="PF01208"/>
    </source>
</evidence>
<evidence type="ECO:0000313" key="3">
    <source>
        <dbReference type="Proteomes" id="UP000473699"/>
    </source>
</evidence>
<name>A0A6L5Y9H5_9BACT</name>
<sequence>MFTHKQRIENALALKENDRTPYSMWMHFPNRDRHPRRLAELALANQKKYDLDFIKYMPFGLYTTVDMGVDLDVYPGFEKAPTLHEPVIKDMKDWDRIRPVSGVRGEYAVVLESQRILMEMMDEHVPFLQTLFSPATTLAKMCSPAALVKHMREDPARVHRALEMVTDTTIQFARASAALGTDGFFYATQLSGRKTMEKAEHEEFVMKYDLEVLNAVKDLTWFNVLHMHGAAVRIDEVQHYPVQGLSWHDRDDGPSMEEVRTYSSKAFVGGLSWGENWLTKTEEQVAAEVREMCGRKGVILGPGCVIEPHTPEKFLELVRRTILECAGKSCCCK</sequence>
<dbReference type="PANTHER" id="PTHR47099:SF1">
    <property type="entry name" value="METHYLCOBAMIDE:COM METHYLTRANSFERASE MTBA"/>
    <property type="match status" value="1"/>
</dbReference>
<dbReference type="InterPro" id="IPR038071">
    <property type="entry name" value="UROD/MetE-like_sf"/>
</dbReference>
<dbReference type="RefSeq" id="WP_154527970.1">
    <property type="nucleotide sequence ID" value="NZ_VUNH01000002.1"/>
</dbReference>
<proteinExistence type="predicted"/>
<dbReference type="EMBL" id="VUNH01000002">
    <property type="protein sequence ID" value="MST54851.1"/>
    <property type="molecule type" value="Genomic_DNA"/>
</dbReference>
<dbReference type="AlphaFoldDB" id="A0A6L5Y9H5"/>